<dbReference type="VEuPathDB" id="GiardiaDB:GL50803_0013164"/>
<accession>V6TG44</accession>
<evidence type="ECO:0008006" key="3">
    <source>
        <dbReference type="Google" id="ProtNLM"/>
    </source>
</evidence>
<proteinExistence type="predicted"/>
<comment type="caution">
    <text evidence="1">The sequence shown here is derived from an EMBL/GenBank/DDBJ whole genome shotgun (WGS) entry which is preliminary data.</text>
</comment>
<dbReference type="GO" id="GO:0046982">
    <property type="term" value="F:protein heterodimerization activity"/>
    <property type="evidence" value="ECO:0007669"/>
    <property type="project" value="InterPro"/>
</dbReference>
<feature type="non-terminal residue" evidence="1">
    <location>
        <position position="1"/>
    </location>
</feature>
<dbReference type="CDD" id="cd22928">
    <property type="entry name" value="HFD_POLE3_DPB4"/>
    <property type="match status" value="1"/>
</dbReference>
<dbReference type="AlphaFoldDB" id="V6TG44"/>
<dbReference type="InterPro" id="IPR009072">
    <property type="entry name" value="Histone-fold"/>
</dbReference>
<evidence type="ECO:0000313" key="2">
    <source>
        <dbReference type="Proteomes" id="UP000018320"/>
    </source>
</evidence>
<dbReference type="SUPFAM" id="SSF47113">
    <property type="entry name" value="Histone-fold"/>
    <property type="match status" value="1"/>
</dbReference>
<name>V6TG44_GIAIN</name>
<dbReference type="EMBL" id="AHGT01000029">
    <property type="protein sequence ID" value="ESU37327.1"/>
    <property type="molecule type" value="Genomic_DNA"/>
</dbReference>
<dbReference type="Proteomes" id="UP000018320">
    <property type="component" value="Unassembled WGS sequence"/>
</dbReference>
<sequence length="157" mass="17467">VVCFFTATTEMDLDLPINTVLRACDIDLESIKLSKDLRLGLTQICTTAISFVTFLAEKQGKSGKKIISTADVVRAASRLEIPGLDRELREFLQSENHAKTTERFNTKNPANVLLLKKVQEAAIDRFSSLDIPDSLGFNFDFLTETKALDKDALDPTE</sequence>
<gene>
    <name evidence="1" type="ORF">DHA2_13164</name>
</gene>
<organism evidence="1 2">
    <name type="scientific">Giardia intestinalis</name>
    <name type="common">Giardia lamblia</name>
    <dbReference type="NCBI Taxonomy" id="5741"/>
    <lineage>
        <taxon>Eukaryota</taxon>
        <taxon>Metamonada</taxon>
        <taxon>Diplomonadida</taxon>
        <taxon>Hexamitidae</taxon>
        <taxon>Giardiinae</taxon>
        <taxon>Giardia</taxon>
    </lineage>
</organism>
<reference evidence="1 2" key="2">
    <citation type="journal article" date="2013" name="Genome Biol. Evol.">
        <title>Genome sequencing of Giardia lamblia genotypes A2 and B isolates (DH and GS) and comparative analysis with the genomes of genotypes A1 and E (WB and Pig).</title>
        <authorList>
            <person name="Adam R.D."/>
            <person name="Dahlstrom E.W."/>
            <person name="Martens C.A."/>
            <person name="Bruno D.P."/>
            <person name="Barbian K.D."/>
            <person name="Ricklefs S.M."/>
            <person name="Hernandez M.M."/>
            <person name="Narla N.P."/>
            <person name="Patel R.B."/>
            <person name="Porcella S.F."/>
            <person name="Nash T.E."/>
        </authorList>
    </citation>
    <scope>NUCLEOTIDE SEQUENCE [LARGE SCALE GENOMIC DNA]</scope>
    <source>
        <strain evidence="1 2">DH</strain>
    </source>
</reference>
<dbReference type="VEuPathDB" id="GiardiaDB:GL50581_3535"/>
<evidence type="ECO:0000313" key="1">
    <source>
        <dbReference type="EMBL" id="ESU37327.1"/>
    </source>
</evidence>
<dbReference type="Gene3D" id="1.10.20.10">
    <property type="entry name" value="Histone, subunit A"/>
    <property type="match status" value="1"/>
</dbReference>
<reference evidence="2" key="1">
    <citation type="submission" date="2012-02" db="EMBL/GenBank/DDBJ databases">
        <title>Genome sequencing of Giardia lamblia Genotypes A2 and B isolates (DH and GS) and comparative analysis with the genomes of Genotypes A1 and E (WB and Pig).</title>
        <authorList>
            <person name="Adam R."/>
            <person name="Dahlstrom E."/>
            <person name="Martens C."/>
            <person name="Bruno D."/>
            <person name="Barbian K."/>
            <person name="Porcella S.F."/>
            <person name="Nash T."/>
        </authorList>
    </citation>
    <scope>NUCLEOTIDE SEQUENCE</scope>
    <source>
        <strain evidence="2">DH</strain>
    </source>
</reference>
<dbReference type="VEuPathDB" id="GiardiaDB:QR46_0518"/>
<protein>
    <recommendedName>
        <fullName evidence="3">Transcription factor CBF/NF-Y/archaeal histone domain-containing protein</fullName>
    </recommendedName>
</protein>
<dbReference type="VEuPathDB" id="GiardiaDB:DHA2_13164"/>